<protein>
    <recommendedName>
        <fullName evidence="8">Major facilitator superfamily (MFS) profile domain-containing protein</fullName>
    </recommendedName>
</protein>
<name>A0A0M0KL16_ALKHA</name>
<feature type="transmembrane region" description="Helical" evidence="7">
    <location>
        <begin position="7"/>
        <end position="27"/>
    </location>
</feature>
<evidence type="ECO:0000256" key="4">
    <source>
        <dbReference type="ARBA" id="ARBA00022692"/>
    </source>
</evidence>
<feature type="transmembrane region" description="Helical" evidence="7">
    <location>
        <begin position="166"/>
        <end position="187"/>
    </location>
</feature>
<dbReference type="RefSeq" id="WP_053431502.1">
    <property type="nucleotide sequence ID" value="NZ_CP040441.1"/>
</dbReference>
<feature type="transmembrane region" description="Helical" evidence="7">
    <location>
        <begin position="102"/>
        <end position="126"/>
    </location>
</feature>
<feature type="transmembrane region" description="Helical" evidence="7">
    <location>
        <begin position="75"/>
        <end position="96"/>
    </location>
</feature>
<feature type="transmembrane region" description="Helical" evidence="7">
    <location>
        <begin position="279"/>
        <end position="299"/>
    </location>
</feature>
<evidence type="ECO:0000256" key="5">
    <source>
        <dbReference type="ARBA" id="ARBA00022989"/>
    </source>
</evidence>
<feature type="transmembrane region" description="Helical" evidence="7">
    <location>
        <begin position="305"/>
        <end position="331"/>
    </location>
</feature>
<keyword evidence="4 7" id="KW-0812">Transmembrane</keyword>
<dbReference type="Pfam" id="PF07690">
    <property type="entry name" value="MFS_1"/>
    <property type="match status" value="1"/>
</dbReference>
<organism evidence="9">
    <name type="scientific">Halalkalibacterium halodurans</name>
    <name type="common">Bacillus halodurans</name>
    <dbReference type="NCBI Taxonomy" id="86665"/>
    <lineage>
        <taxon>Bacteria</taxon>
        <taxon>Bacillati</taxon>
        <taxon>Bacillota</taxon>
        <taxon>Bacilli</taxon>
        <taxon>Bacillales</taxon>
        <taxon>Bacillaceae</taxon>
        <taxon>Halalkalibacterium (ex Joshi et al. 2022)</taxon>
    </lineage>
</organism>
<dbReference type="InterPro" id="IPR011701">
    <property type="entry name" value="MFS"/>
</dbReference>
<feature type="transmembrane region" description="Helical" evidence="7">
    <location>
        <begin position="343"/>
        <end position="363"/>
    </location>
</feature>
<keyword evidence="3" id="KW-1003">Cell membrane</keyword>
<dbReference type="GO" id="GO:0005886">
    <property type="term" value="C:plasma membrane"/>
    <property type="evidence" value="ECO:0007669"/>
    <property type="project" value="UniProtKB-SubCell"/>
</dbReference>
<dbReference type="PANTHER" id="PTHR43124">
    <property type="entry name" value="PURINE EFFLUX PUMP PBUE"/>
    <property type="match status" value="1"/>
</dbReference>
<evidence type="ECO:0000256" key="3">
    <source>
        <dbReference type="ARBA" id="ARBA00022475"/>
    </source>
</evidence>
<keyword evidence="2" id="KW-0813">Transport</keyword>
<comment type="subcellular location">
    <subcellularLocation>
        <location evidence="1">Cell membrane</location>
        <topology evidence="1">Multi-pass membrane protein</topology>
    </subcellularLocation>
</comment>
<dbReference type="AlphaFoldDB" id="A0A0M0KL16"/>
<evidence type="ECO:0000256" key="2">
    <source>
        <dbReference type="ARBA" id="ARBA00022448"/>
    </source>
</evidence>
<dbReference type="CDD" id="cd17474">
    <property type="entry name" value="MFS_YfmO_like"/>
    <property type="match status" value="1"/>
</dbReference>
<reference evidence="9" key="1">
    <citation type="submission" date="2015-08" db="EMBL/GenBank/DDBJ databases">
        <title>Complete DNA Sequence of Pseudomonas syringae pv. actinidiae, the Causal Agent of Kiwifruit Canker Disease.</title>
        <authorList>
            <person name="Rikkerink E.H.A."/>
            <person name="Fineran P.C."/>
        </authorList>
    </citation>
    <scope>NUCLEOTIDE SEQUENCE</scope>
    <source>
        <strain evidence="9">DSM 13666</strain>
    </source>
</reference>
<gene>
    <name evidence="9" type="ORF">AMD02_12430</name>
</gene>
<keyword evidence="6 7" id="KW-0472">Membrane</keyword>
<feature type="transmembrane region" description="Helical" evidence="7">
    <location>
        <begin position="47"/>
        <end position="66"/>
    </location>
</feature>
<accession>A0A0M0KL16</accession>
<evidence type="ECO:0000259" key="8">
    <source>
        <dbReference type="PROSITE" id="PS50850"/>
    </source>
</evidence>
<sequence>MTRVTDTLLYVVLGMAPLLMVLGNSMFIPMLPTIQAEWGLSVVQGGWLLTSFTVPAALLIPISGILSERYGQKRIGLASLVILGTGCVLSSIAVVIETRPFWLLLTGRIIQGLGTGGLTPISLMVASELFSGKKRNEALGFLEVSNGIGKIISPIIGGLILLASWYYSFVVLFALALLAFVGFYTLVNEPKKHETTLSARAYTKKLSQSLQENWKMFVPIFIIGSLGMLILFGYLFAVSNMIGEVSPFWKGVILAVPFLLFAVASFWTSRWLTPEFASFQKAMMAGTTLMTGAMFLMLWQHDRTILFMLVSLFSLGLGMFFPPASAAVAALTNNVSRSVIMPLYSMARFLGVAVGPVIFGFWLERNISIHTMSFFIISLSFFIMCVLWYSGFLRKTNLSHESS</sequence>
<evidence type="ECO:0000256" key="7">
    <source>
        <dbReference type="SAM" id="Phobius"/>
    </source>
</evidence>
<dbReference type="PANTHER" id="PTHR43124:SF3">
    <property type="entry name" value="CHLORAMPHENICOL EFFLUX PUMP RV0191"/>
    <property type="match status" value="1"/>
</dbReference>
<dbReference type="InterPro" id="IPR050189">
    <property type="entry name" value="MFS_Efflux_Transporters"/>
</dbReference>
<proteinExistence type="predicted"/>
<feature type="domain" description="Major facilitator superfamily (MFS) profile" evidence="8">
    <location>
        <begin position="9"/>
        <end position="397"/>
    </location>
</feature>
<dbReference type="PATRIC" id="fig|136160.3.peg.2907"/>
<evidence type="ECO:0000256" key="1">
    <source>
        <dbReference type="ARBA" id="ARBA00004651"/>
    </source>
</evidence>
<feature type="transmembrane region" description="Helical" evidence="7">
    <location>
        <begin position="369"/>
        <end position="389"/>
    </location>
</feature>
<dbReference type="Gene3D" id="1.20.1250.20">
    <property type="entry name" value="MFS general substrate transporter like domains"/>
    <property type="match status" value="1"/>
</dbReference>
<dbReference type="GeneID" id="87597027"/>
<evidence type="ECO:0000313" key="9">
    <source>
        <dbReference type="EMBL" id="KOO39561.1"/>
    </source>
</evidence>
<evidence type="ECO:0000256" key="6">
    <source>
        <dbReference type="ARBA" id="ARBA00023136"/>
    </source>
</evidence>
<dbReference type="InterPro" id="IPR036259">
    <property type="entry name" value="MFS_trans_sf"/>
</dbReference>
<dbReference type="SUPFAM" id="SSF103473">
    <property type="entry name" value="MFS general substrate transporter"/>
    <property type="match status" value="1"/>
</dbReference>
<feature type="transmembrane region" description="Helical" evidence="7">
    <location>
        <begin position="248"/>
        <end position="267"/>
    </location>
</feature>
<dbReference type="PROSITE" id="PS50850">
    <property type="entry name" value="MFS"/>
    <property type="match status" value="1"/>
</dbReference>
<dbReference type="InterPro" id="IPR020846">
    <property type="entry name" value="MFS_dom"/>
</dbReference>
<keyword evidence="5 7" id="KW-1133">Transmembrane helix</keyword>
<comment type="caution">
    <text evidence="9">The sequence shown here is derived from an EMBL/GenBank/DDBJ whole genome shotgun (WGS) entry which is preliminary data.</text>
</comment>
<dbReference type="GO" id="GO:0022857">
    <property type="term" value="F:transmembrane transporter activity"/>
    <property type="evidence" value="ECO:0007669"/>
    <property type="project" value="InterPro"/>
</dbReference>
<dbReference type="EMBL" id="LILD01000001">
    <property type="protein sequence ID" value="KOO39561.1"/>
    <property type="molecule type" value="Genomic_DNA"/>
</dbReference>
<feature type="transmembrane region" description="Helical" evidence="7">
    <location>
        <begin position="214"/>
        <end position="236"/>
    </location>
</feature>